<feature type="transmembrane region" description="Helical" evidence="1">
    <location>
        <begin position="75"/>
        <end position="98"/>
    </location>
</feature>
<feature type="transmembrane region" description="Helical" evidence="1">
    <location>
        <begin position="21"/>
        <end position="44"/>
    </location>
</feature>
<accession>A0A0B2AT64</accession>
<evidence type="ECO:0000313" key="2">
    <source>
        <dbReference type="EMBL" id="KHL05029.1"/>
    </source>
</evidence>
<keyword evidence="1" id="KW-1133">Transmembrane helix</keyword>
<sequence>MRNRQRLALPSETGRIRAVRRLELALSLALLCQFLLGMAVNLFVKVPADHPGAKPPEYFSGVAQSVAWALAHGGIWLALHAGLGLALVLTALAALLTATRSGSRAAVVSTTVGFLAVLGAGFNGGSFLNYGEDFSSMIMASLFAVALGSYVVGLWRIPTVAAPS</sequence>
<feature type="transmembrane region" description="Helical" evidence="1">
    <location>
        <begin position="105"/>
        <end position="122"/>
    </location>
</feature>
<evidence type="ECO:0000256" key="1">
    <source>
        <dbReference type="SAM" id="Phobius"/>
    </source>
</evidence>
<gene>
    <name evidence="2" type="ORF">LK10_03515</name>
</gene>
<keyword evidence="3" id="KW-1185">Reference proteome</keyword>
<dbReference type="AlphaFoldDB" id="A0A0B2AT64"/>
<dbReference type="EMBL" id="JTDL01000037">
    <property type="protein sequence ID" value="KHL05029.1"/>
    <property type="molecule type" value="Genomic_DNA"/>
</dbReference>
<proteinExistence type="predicted"/>
<reference evidence="2 3" key="1">
    <citation type="submission" date="2014-09" db="EMBL/GenBank/DDBJ databases">
        <title>Genome sequence of Sinomonas sp. MUSC 117.</title>
        <authorList>
            <person name="Lee L.-H."/>
        </authorList>
    </citation>
    <scope>NUCLEOTIDE SEQUENCE [LARGE SCALE GENOMIC DNA]</scope>
    <source>
        <strain evidence="2 3">MUSC 117</strain>
    </source>
</reference>
<feature type="transmembrane region" description="Helical" evidence="1">
    <location>
        <begin position="134"/>
        <end position="155"/>
    </location>
</feature>
<keyword evidence="1" id="KW-0812">Transmembrane</keyword>
<organism evidence="2 3">
    <name type="scientific">Sinomonas humi</name>
    <dbReference type="NCBI Taxonomy" id="1338436"/>
    <lineage>
        <taxon>Bacteria</taxon>
        <taxon>Bacillati</taxon>
        <taxon>Actinomycetota</taxon>
        <taxon>Actinomycetes</taxon>
        <taxon>Micrococcales</taxon>
        <taxon>Micrococcaceae</taxon>
        <taxon>Sinomonas</taxon>
    </lineage>
</organism>
<comment type="caution">
    <text evidence="2">The sequence shown here is derived from an EMBL/GenBank/DDBJ whole genome shotgun (WGS) entry which is preliminary data.</text>
</comment>
<protein>
    <submittedName>
        <fullName evidence="2">Uncharacterized protein</fullName>
    </submittedName>
</protein>
<evidence type="ECO:0000313" key="3">
    <source>
        <dbReference type="Proteomes" id="UP000030982"/>
    </source>
</evidence>
<name>A0A0B2AT64_9MICC</name>
<keyword evidence="1" id="KW-0472">Membrane</keyword>
<dbReference type="Proteomes" id="UP000030982">
    <property type="component" value="Unassembled WGS sequence"/>
</dbReference>